<keyword evidence="10" id="KW-0418">Kinase</keyword>
<evidence type="ECO:0000256" key="10">
    <source>
        <dbReference type="ARBA" id="ARBA00022777"/>
    </source>
</evidence>
<evidence type="ECO:0000256" key="16">
    <source>
        <dbReference type="PROSITE-ProRule" id="PRU00169"/>
    </source>
</evidence>
<keyword evidence="4" id="KW-1003">Cell membrane</keyword>
<feature type="transmembrane region" description="Helical" evidence="17">
    <location>
        <begin position="204"/>
        <end position="223"/>
    </location>
</feature>
<dbReference type="PROSITE" id="PS50109">
    <property type="entry name" value="HIS_KIN"/>
    <property type="match status" value="1"/>
</dbReference>
<dbReference type="InterPro" id="IPR036641">
    <property type="entry name" value="HPT_dom_sf"/>
</dbReference>
<dbReference type="Pfam" id="PF08447">
    <property type="entry name" value="PAS_3"/>
    <property type="match status" value="1"/>
</dbReference>
<dbReference type="Gene3D" id="3.30.450.20">
    <property type="entry name" value="PAS domain"/>
    <property type="match status" value="1"/>
</dbReference>
<evidence type="ECO:0000259" key="19">
    <source>
        <dbReference type="PROSITE" id="PS50110"/>
    </source>
</evidence>
<sequence>MTGLKMGIGLLTLFLLAGFWLPADNFFLASQHFLPLHILLEFAAMAIAAMVFALTWTLHREGDQRMLWLGIGFLLVATIDFAHTLSYQGMPVFVTPSGPEKGIYFWLVARVFSALALLLFAFLPARPTRPLSGVLGLVAGLALAGLVYWVGLWHLELLPRTFIPGEGLTAFKVGLEYVLVVLFATAAFRLVWRAWIEDSSNLAFMAAAAWTMALSELFFTLYANVTDIFNVLGHVYKATGCALIYYGIFVTGVRLPQAALRELSTRYRNIITGTNVGTWEWNVKTGAVLFNERWCSMLGYRPDEIQPSVESWTELVYPEDWARIRAALDPHLRGETPFYESEHRLRHKDGHLVWVLDCGQVIERDEQGRALRAAGMHMDITDRKTEQQRTEALLEKLVESRTAELEAARIAAEAANAAKSAFLAHMSHEIRTPLNAIIGMAQIATRDAQLTAARPYLKQIQDSGRLLLELVSDILDLAKIEAGKLALESRPVHVPSLIQRAMRLTEHRALQQQLDFRVEWGADVPEAVLCDETRLLQVLVNLLGNAIKFTERGSVRLQVSSDRVQEQRWLEFAVRDTGIGMNPEQMRQLFRPFTQADSSTTRRFGGTGLGLSISKRIVDLMQGRIDVSSEPGRGSCFRLRIPVTETAPCGAESPEPLPAPPGTRRLAGLHILAAEDDGVNRWVLRDLLEQEGAQCVVLDSGLEALRALAERADFDLLITDVEMPGLNGHDTARRCKSLYPGLPVIGLTAYALAEERQRCLDAGMDEHLTKPVDADLLCAAILKAVGRSQNGAAAGPAPRTSRVAEATPVIDWQALWRRLRRPESVRQILEILLNNHAGSAALLRGQLACSDHEPLALLAHKLQGVGGTLFAEPVRHAAALLEQQLRSAGTPDPVLVLRLAGAVEALVETARSALADLERALPAP</sequence>
<dbReference type="EMBL" id="JABBFW010000020">
    <property type="protein sequence ID" value="NML17613.1"/>
    <property type="molecule type" value="Genomic_DNA"/>
</dbReference>
<feature type="transmembrane region" description="Helical" evidence="17">
    <location>
        <begin position="103"/>
        <end position="122"/>
    </location>
</feature>
<evidence type="ECO:0000259" key="22">
    <source>
        <dbReference type="PROSITE" id="PS50894"/>
    </source>
</evidence>
<dbReference type="Pfam" id="PF17159">
    <property type="entry name" value="MASE3"/>
    <property type="match status" value="1"/>
</dbReference>
<reference evidence="23 24" key="1">
    <citation type="submission" date="2020-04" db="EMBL/GenBank/DDBJ databases">
        <title>Azohydromonas sp. isolated from soil.</title>
        <authorList>
            <person name="Dahal R.H."/>
        </authorList>
    </citation>
    <scope>NUCLEOTIDE SEQUENCE [LARGE SCALE GENOMIC DNA]</scope>
    <source>
        <strain evidence="23 24">G-1-1-14</strain>
    </source>
</reference>
<evidence type="ECO:0000256" key="3">
    <source>
        <dbReference type="ARBA" id="ARBA00012438"/>
    </source>
</evidence>
<dbReference type="SMART" id="SM00388">
    <property type="entry name" value="HisKA"/>
    <property type="match status" value="1"/>
</dbReference>
<evidence type="ECO:0000256" key="1">
    <source>
        <dbReference type="ARBA" id="ARBA00000085"/>
    </source>
</evidence>
<name>A0A848FH81_9BURK</name>
<dbReference type="SUPFAM" id="SSF55785">
    <property type="entry name" value="PYP-like sensor domain (PAS domain)"/>
    <property type="match status" value="1"/>
</dbReference>
<evidence type="ECO:0000256" key="9">
    <source>
        <dbReference type="ARBA" id="ARBA00022741"/>
    </source>
</evidence>
<dbReference type="InterPro" id="IPR008207">
    <property type="entry name" value="Sig_transdc_His_kin_Hpt_dom"/>
</dbReference>
<dbReference type="InterPro" id="IPR005467">
    <property type="entry name" value="His_kinase_dom"/>
</dbReference>
<feature type="modified residue" description="Phosphohistidine" evidence="15">
    <location>
        <position position="860"/>
    </location>
</feature>
<comment type="subcellular location">
    <subcellularLocation>
        <location evidence="2">Cell inner membrane</location>
        <topology evidence="2">Multi-pass membrane protein</topology>
    </subcellularLocation>
</comment>
<keyword evidence="14 17" id="KW-0472">Membrane</keyword>
<dbReference type="GO" id="GO:0005886">
    <property type="term" value="C:plasma membrane"/>
    <property type="evidence" value="ECO:0007669"/>
    <property type="project" value="UniProtKB-SubCell"/>
</dbReference>
<evidence type="ECO:0000256" key="8">
    <source>
        <dbReference type="ARBA" id="ARBA00022692"/>
    </source>
</evidence>
<dbReference type="SUPFAM" id="SSF55874">
    <property type="entry name" value="ATPase domain of HSP90 chaperone/DNA topoisomerase II/histidine kinase"/>
    <property type="match status" value="1"/>
</dbReference>
<dbReference type="GO" id="GO:0000155">
    <property type="term" value="F:phosphorelay sensor kinase activity"/>
    <property type="evidence" value="ECO:0007669"/>
    <property type="project" value="InterPro"/>
</dbReference>
<dbReference type="PROSITE" id="PS50894">
    <property type="entry name" value="HPT"/>
    <property type="match status" value="1"/>
</dbReference>
<feature type="domain" description="Response regulatory" evidence="19">
    <location>
        <begin position="670"/>
        <end position="785"/>
    </location>
</feature>
<dbReference type="Pfam" id="PF00512">
    <property type="entry name" value="HisKA"/>
    <property type="match status" value="1"/>
</dbReference>
<dbReference type="InterPro" id="IPR000014">
    <property type="entry name" value="PAS"/>
</dbReference>
<keyword evidence="8 17" id="KW-0812">Transmembrane</keyword>
<feature type="transmembrane region" description="Helical" evidence="17">
    <location>
        <begin position="33"/>
        <end position="54"/>
    </location>
</feature>
<dbReference type="Proteomes" id="UP000574067">
    <property type="component" value="Unassembled WGS sequence"/>
</dbReference>
<dbReference type="PROSITE" id="PS50112">
    <property type="entry name" value="PAS"/>
    <property type="match status" value="1"/>
</dbReference>
<evidence type="ECO:0000259" key="21">
    <source>
        <dbReference type="PROSITE" id="PS50113"/>
    </source>
</evidence>
<dbReference type="FunFam" id="3.30.565.10:FF:000078">
    <property type="entry name" value="Two-component sensor histidine kinase"/>
    <property type="match status" value="1"/>
</dbReference>
<proteinExistence type="predicted"/>
<dbReference type="InterPro" id="IPR003594">
    <property type="entry name" value="HATPase_dom"/>
</dbReference>
<evidence type="ECO:0000256" key="7">
    <source>
        <dbReference type="ARBA" id="ARBA00022679"/>
    </source>
</evidence>
<feature type="domain" description="Histidine kinase" evidence="18">
    <location>
        <begin position="425"/>
        <end position="645"/>
    </location>
</feature>
<feature type="transmembrane region" description="Helical" evidence="17">
    <location>
        <begin position="134"/>
        <end position="155"/>
    </location>
</feature>
<dbReference type="CDD" id="cd00130">
    <property type="entry name" value="PAS"/>
    <property type="match status" value="1"/>
</dbReference>
<evidence type="ECO:0000256" key="5">
    <source>
        <dbReference type="ARBA" id="ARBA00022519"/>
    </source>
</evidence>
<dbReference type="PROSITE" id="PS50110">
    <property type="entry name" value="RESPONSE_REGULATORY"/>
    <property type="match status" value="1"/>
</dbReference>
<dbReference type="SMART" id="SM00448">
    <property type="entry name" value="REC"/>
    <property type="match status" value="1"/>
</dbReference>
<dbReference type="InterPro" id="IPR036097">
    <property type="entry name" value="HisK_dim/P_sf"/>
</dbReference>
<keyword evidence="7" id="KW-0808">Transferase</keyword>
<comment type="catalytic activity">
    <reaction evidence="1">
        <text>ATP + protein L-histidine = ADP + protein N-phospho-L-histidine.</text>
        <dbReference type="EC" id="2.7.13.3"/>
    </reaction>
</comment>
<keyword evidence="11" id="KW-0067">ATP-binding</keyword>
<dbReference type="Pfam" id="PF00072">
    <property type="entry name" value="Response_reg"/>
    <property type="match status" value="1"/>
</dbReference>
<dbReference type="PANTHER" id="PTHR43047:SF78">
    <property type="entry name" value="SENSORY_REGULATORY PROTEIN RPFC"/>
    <property type="match status" value="1"/>
</dbReference>
<feature type="transmembrane region" description="Helical" evidence="17">
    <location>
        <begin position="66"/>
        <end position="83"/>
    </location>
</feature>
<evidence type="ECO:0000256" key="11">
    <source>
        <dbReference type="ARBA" id="ARBA00022840"/>
    </source>
</evidence>
<evidence type="ECO:0000256" key="14">
    <source>
        <dbReference type="ARBA" id="ARBA00023136"/>
    </source>
</evidence>
<dbReference type="PRINTS" id="PR00344">
    <property type="entry name" value="BCTRLSENSOR"/>
</dbReference>
<dbReference type="EC" id="2.7.13.3" evidence="3"/>
<dbReference type="InterPro" id="IPR033425">
    <property type="entry name" value="MASE3"/>
</dbReference>
<evidence type="ECO:0000259" key="20">
    <source>
        <dbReference type="PROSITE" id="PS50112"/>
    </source>
</evidence>
<evidence type="ECO:0000256" key="17">
    <source>
        <dbReference type="SAM" id="Phobius"/>
    </source>
</evidence>
<dbReference type="CDD" id="cd00082">
    <property type="entry name" value="HisKA"/>
    <property type="match status" value="1"/>
</dbReference>
<evidence type="ECO:0000259" key="18">
    <source>
        <dbReference type="PROSITE" id="PS50109"/>
    </source>
</evidence>
<keyword evidence="24" id="KW-1185">Reference proteome</keyword>
<protein>
    <recommendedName>
        <fullName evidence="3">histidine kinase</fullName>
        <ecNumber evidence="3">2.7.13.3</ecNumber>
    </recommendedName>
</protein>
<dbReference type="SUPFAM" id="SSF52172">
    <property type="entry name" value="CheY-like"/>
    <property type="match status" value="1"/>
</dbReference>
<dbReference type="CDD" id="cd16922">
    <property type="entry name" value="HATPase_EvgS-ArcB-TorS-like"/>
    <property type="match status" value="1"/>
</dbReference>
<dbReference type="InterPro" id="IPR011006">
    <property type="entry name" value="CheY-like_superfamily"/>
</dbReference>
<dbReference type="SUPFAM" id="SSF47384">
    <property type="entry name" value="Homodimeric domain of signal transducing histidine kinase"/>
    <property type="match status" value="1"/>
</dbReference>
<evidence type="ECO:0000256" key="13">
    <source>
        <dbReference type="ARBA" id="ARBA00023012"/>
    </source>
</evidence>
<dbReference type="FunFam" id="1.10.287.130:FF:000004">
    <property type="entry name" value="Ethylene receptor 1"/>
    <property type="match status" value="1"/>
</dbReference>
<dbReference type="SMART" id="SM00091">
    <property type="entry name" value="PAS"/>
    <property type="match status" value="1"/>
</dbReference>
<dbReference type="InterPro" id="IPR001610">
    <property type="entry name" value="PAC"/>
</dbReference>
<dbReference type="InterPro" id="IPR035965">
    <property type="entry name" value="PAS-like_dom_sf"/>
</dbReference>
<evidence type="ECO:0000256" key="4">
    <source>
        <dbReference type="ARBA" id="ARBA00022475"/>
    </source>
</evidence>
<feature type="domain" description="PAC" evidence="21">
    <location>
        <begin position="339"/>
        <end position="392"/>
    </location>
</feature>
<keyword evidence="9" id="KW-0547">Nucleotide-binding</keyword>
<dbReference type="SMART" id="SM00086">
    <property type="entry name" value="PAC"/>
    <property type="match status" value="1"/>
</dbReference>
<evidence type="ECO:0000256" key="12">
    <source>
        <dbReference type="ARBA" id="ARBA00022989"/>
    </source>
</evidence>
<dbReference type="InterPro" id="IPR001789">
    <property type="entry name" value="Sig_transdc_resp-reg_receiver"/>
</dbReference>
<keyword evidence="5" id="KW-0997">Cell inner membrane</keyword>
<feature type="transmembrane region" description="Helical" evidence="17">
    <location>
        <begin position="175"/>
        <end position="192"/>
    </location>
</feature>
<dbReference type="SUPFAM" id="SSF47226">
    <property type="entry name" value="Histidine-containing phosphotransfer domain, HPT domain"/>
    <property type="match status" value="1"/>
</dbReference>
<comment type="caution">
    <text evidence="23">The sequence shown here is derived from an EMBL/GenBank/DDBJ whole genome shotgun (WGS) entry which is preliminary data.</text>
</comment>
<accession>A0A848FH81</accession>
<dbReference type="Gene3D" id="3.30.565.10">
    <property type="entry name" value="Histidine kinase-like ATPase, C-terminal domain"/>
    <property type="match status" value="1"/>
</dbReference>
<evidence type="ECO:0000256" key="15">
    <source>
        <dbReference type="PROSITE-ProRule" id="PRU00110"/>
    </source>
</evidence>
<dbReference type="InterPro" id="IPR036890">
    <property type="entry name" value="HATPase_C_sf"/>
</dbReference>
<feature type="modified residue" description="4-aspartylphosphate" evidence="16">
    <location>
        <position position="720"/>
    </location>
</feature>
<dbReference type="AlphaFoldDB" id="A0A848FH81"/>
<dbReference type="CDD" id="cd17546">
    <property type="entry name" value="REC_hyHK_CKI1_RcsC-like"/>
    <property type="match status" value="1"/>
</dbReference>
<feature type="domain" description="PAS" evidence="20">
    <location>
        <begin position="263"/>
        <end position="335"/>
    </location>
</feature>
<dbReference type="Gene3D" id="1.20.120.160">
    <property type="entry name" value="HPT domain"/>
    <property type="match status" value="1"/>
</dbReference>
<dbReference type="Gene3D" id="3.40.50.2300">
    <property type="match status" value="1"/>
</dbReference>
<keyword evidence="13" id="KW-0902">Two-component regulatory system</keyword>
<dbReference type="GO" id="GO:0005524">
    <property type="term" value="F:ATP binding"/>
    <property type="evidence" value="ECO:0007669"/>
    <property type="project" value="UniProtKB-KW"/>
</dbReference>
<dbReference type="InterPro" id="IPR000700">
    <property type="entry name" value="PAS-assoc_C"/>
</dbReference>
<dbReference type="PROSITE" id="PS50113">
    <property type="entry name" value="PAC"/>
    <property type="match status" value="1"/>
</dbReference>
<evidence type="ECO:0000256" key="2">
    <source>
        <dbReference type="ARBA" id="ARBA00004429"/>
    </source>
</evidence>
<organism evidence="23 24">
    <name type="scientific">Azohydromonas caseinilytica</name>
    <dbReference type="NCBI Taxonomy" id="2728836"/>
    <lineage>
        <taxon>Bacteria</taxon>
        <taxon>Pseudomonadati</taxon>
        <taxon>Pseudomonadota</taxon>
        <taxon>Betaproteobacteria</taxon>
        <taxon>Burkholderiales</taxon>
        <taxon>Sphaerotilaceae</taxon>
        <taxon>Azohydromonas</taxon>
    </lineage>
</organism>
<dbReference type="SMART" id="SM00387">
    <property type="entry name" value="HATPase_c"/>
    <property type="match status" value="1"/>
</dbReference>
<dbReference type="InterPro" id="IPR013655">
    <property type="entry name" value="PAS_fold_3"/>
</dbReference>
<dbReference type="PANTHER" id="PTHR43047">
    <property type="entry name" value="TWO-COMPONENT HISTIDINE PROTEIN KINASE"/>
    <property type="match status" value="1"/>
</dbReference>
<dbReference type="Gene3D" id="1.10.287.130">
    <property type="match status" value="1"/>
</dbReference>
<gene>
    <name evidence="23" type="ORF">HHL10_21830</name>
</gene>
<evidence type="ECO:0000256" key="6">
    <source>
        <dbReference type="ARBA" id="ARBA00022553"/>
    </source>
</evidence>
<evidence type="ECO:0000313" key="23">
    <source>
        <dbReference type="EMBL" id="NML17613.1"/>
    </source>
</evidence>
<dbReference type="NCBIfam" id="TIGR00229">
    <property type="entry name" value="sensory_box"/>
    <property type="match status" value="1"/>
</dbReference>
<dbReference type="Pfam" id="PF02518">
    <property type="entry name" value="HATPase_c"/>
    <property type="match status" value="1"/>
</dbReference>
<keyword evidence="12 17" id="KW-1133">Transmembrane helix</keyword>
<dbReference type="Pfam" id="PF01627">
    <property type="entry name" value="Hpt"/>
    <property type="match status" value="1"/>
</dbReference>
<dbReference type="InterPro" id="IPR004358">
    <property type="entry name" value="Sig_transdc_His_kin-like_C"/>
</dbReference>
<dbReference type="InterPro" id="IPR003661">
    <property type="entry name" value="HisK_dim/P_dom"/>
</dbReference>
<evidence type="ECO:0000313" key="24">
    <source>
        <dbReference type="Proteomes" id="UP000574067"/>
    </source>
</evidence>
<keyword evidence="6 16" id="KW-0597">Phosphoprotein</keyword>
<feature type="domain" description="HPt" evidence="22">
    <location>
        <begin position="821"/>
        <end position="924"/>
    </location>
</feature>